<dbReference type="InterPro" id="IPR036365">
    <property type="entry name" value="PGBD-like_sf"/>
</dbReference>
<reference evidence="4" key="2">
    <citation type="submission" date="2020-09" db="EMBL/GenBank/DDBJ databases">
        <authorList>
            <person name="Sun Q."/>
            <person name="Ohkuma M."/>
        </authorList>
    </citation>
    <scope>NUCLEOTIDE SEQUENCE</scope>
    <source>
        <strain evidence="4">JCM 12580</strain>
    </source>
</reference>
<evidence type="ECO:0000313" key="5">
    <source>
        <dbReference type="Proteomes" id="UP000658382"/>
    </source>
</evidence>
<reference evidence="4" key="1">
    <citation type="journal article" date="2014" name="Int. J. Syst. Evol. Microbiol.">
        <title>Complete genome sequence of Corynebacterium casei LMG S-19264T (=DSM 44701T), isolated from a smear-ripened cheese.</title>
        <authorList>
            <consortium name="US DOE Joint Genome Institute (JGI-PGF)"/>
            <person name="Walter F."/>
            <person name="Albersmeier A."/>
            <person name="Kalinowski J."/>
            <person name="Ruckert C."/>
        </authorList>
    </citation>
    <scope>NUCLEOTIDE SEQUENCE</scope>
    <source>
        <strain evidence="4">JCM 12580</strain>
    </source>
</reference>
<dbReference type="RefSeq" id="WP_188631531.1">
    <property type="nucleotide sequence ID" value="NZ_BMNQ01000004.1"/>
</dbReference>
<dbReference type="GO" id="GO:0009253">
    <property type="term" value="P:peptidoglycan catabolic process"/>
    <property type="evidence" value="ECO:0007669"/>
    <property type="project" value="InterPro"/>
</dbReference>
<dbReference type="SMART" id="SM00646">
    <property type="entry name" value="Ami_3"/>
    <property type="match status" value="1"/>
</dbReference>
<accession>A0A917PNL6</accession>
<dbReference type="Gene3D" id="1.10.101.10">
    <property type="entry name" value="PGBD-like superfamily/PGBD"/>
    <property type="match status" value="2"/>
</dbReference>
<evidence type="ECO:0000256" key="2">
    <source>
        <dbReference type="SAM" id="MobiDB-lite"/>
    </source>
</evidence>
<keyword evidence="5" id="KW-1185">Reference proteome</keyword>
<dbReference type="CDD" id="cd02696">
    <property type="entry name" value="MurNAc-LAA"/>
    <property type="match status" value="1"/>
</dbReference>
<dbReference type="Pfam" id="PF01520">
    <property type="entry name" value="Amidase_3"/>
    <property type="match status" value="1"/>
</dbReference>
<dbReference type="Proteomes" id="UP000658382">
    <property type="component" value="Unassembled WGS sequence"/>
</dbReference>
<dbReference type="SUPFAM" id="SSF47090">
    <property type="entry name" value="PGBD-like"/>
    <property type="match status" value="2"/>
</dbReference>
<evidence type="ECO:0000259" key="3">
    <source>
        <dbReference type="SMART" id="SM00646"/>
    </source>
</evidence>
<evidence type="ECO:0000313" key="4">
    <source>
        <dbReference type="EMBL" id="GGJ85887.1"/>
    </source>
</evidence>
<dbReference type="GO" id="GO:0008745">
    <property type="term" value="F:N-acetylmuramoyl-L-alanine amidase activity"/>
    <property type="evidence" value="ECO:0007669"/>
    <property type="project" value="InterPro"/>
</dbReference>
<dbReference type="SUPFAM" id="SSF53187">
    <property type="entry name" value="Zn-dependent exopeptidases"/>
    <property type="match status" value="1"/>
</dbReference>
<dbReference type="Pfam" id="PF01471">
    <property type="entry name" value="PG_binding_1"/>
    <property type="match status" value="2"/>
</dbReference>
<keyword evidence="1" id="KW-0378">Hydrolase</keyword>
<name>A0A917PNL6_9BACI</name>
<comment type="caution">
    <text evidence="4">The sequence shown here is derived from an EMBL/GenBank/DDBJ whole genome shotgun (WGS) entry which is preliminary data.</text>
</comment>
<feature type="domain" description="MurNAc-LAA" evidence="3">
    <location>
        <begin position="69"/>
        <end position="186"/>
    </location>
</feature>
<dbReference type="InterPro" id="IPR036366">
    <property type="entry name" value="PGBDSf"/>
</dbReference>
<dbReference type="AlphaFoldDB" id="A0A917PNL6"/>
<dbReference type="InterPro" id="IPR002477">
    <property type="entry name" value="Peptidoglycan-bd-like"/>
</dbReference>
<dbReference type="EMBL" id="BMNQ01000004">
    <property type="protein sequence ID" value="GGJ85887.1"/>
    <property type="molecule type" value="Genomic_DNA"/>
</dbReference>
<dbReference type="PANTHER" id="PTHR30404">
    <property type="entry name" value="N-ACETYLMURAMOYL-L-ALANINE AMIDASE"/>
    <property type="match status" value="1"/>
</dbReference>
<protein>
    <recommendedName>
        <fullName evidence="3">MurNAc-LAA domain-containing protein</fullName>
    </recommendedName>
</protein>
<dbReference type="PANTHER" id="PTHR30404:SF0">
    <property type="entry name" value="N-ACETYLMURAMOYL-L-ALANINE AMIDASE AMIC"/>
    <property type="match status" value="1"/>
</dbReference>
<proteinExistence type="predicted"/>
<evidence type="ECO:0000256" key="1">
    <source>
        <dbReference type="ARBA" id="ARBA00022801"/>
    </source>
</evidence>
<sequence>MAKIGLDYGHGVDTFPPDKGVYHGGKGYPEHDFNTKLGLKVKKLLKEQGHTIIEGQKAQRNDVPLIQRTDLYNRENVDLVWSIHANAGGGNGRCAFYWHSANDSKKLAELYVDEVKKAGYSTHGNGLHAGKVGSWTNLHINRETNMTAVLTENGFMDTDADFELVFGSKQDEYTDDMAKVHVKAIQRYLNEDFENADTGKVHTPDHKEKSHTVEKDSKWTKVTGNWTGQTLGRGEYGKPVRQCQNKLASNNPPFYPNKGAKNNGVDSYYGANTKDAVTRYQSYYGLAVDGLAGKEVYKSLAGNKSSGGSSNSKSSGLPTGVLNVGDRGSDVRKVQKALASVYFYPNKSAKNHGIDGIYGANTKDAVRRFQSMHGLTQDGIYGPSTRKALLKAK</sequence>
<dbReference type="GO" id="GO:0030288">
    <property type="term" value="C:outer membrane-bounded periplasmic space"/>
    <property type="evidence" value="ECO:0007669"/>
    <property type="project" value="TreeGrafter"/>
</dbReference>
<dbReference type="InterPro" id="IPR002508">
    <property type="entry name" value="MurNAc-LAA_cat"/>
</dbReference>
<gene>
    <name evidence="4" type="ORF">GCM10007063_05430</name>
</gene>
<dbReference type="InterPro" id="IPR050695">
    <property type="entry name" value="N-acetylmuramoyl_amidase_3"/>
</dbReference>
<dbReference type="Gene3D" id="3.40.630.40">
    <property type="entry name" value="Zn-dependent exopeptidases"/>
    <property type="match status" value="1"/>
</dbReference>
<feature type="region of interest" description="Disordered" evidence="2">
    <location>
        <begin position="302"/>
        <end position="326"/>
    </location>
</feature>
<organism evidence="4 5">
    <name type="scientific">Lentibacillus kapialis</name>
    <dbReference type="NCBI Taxonomy" id="340214"/>
    <lineage>
        <taxon>Bacteria</taxon>
        <taxon>Bacillati</taxon>
        <taxon>Bacillota</taxon>
        <taxon>Bacilli</taxon>
        <taxon>Bacillales</taxon>
        <taxon>Bacillaceae</taxon>
        <taxon>Lentibacillus</taxon>
    </lineage>
</organism>
<feature type="compositionally biased region" description="Low complexity" evidence="2">
    <location>
        <begin position="302"/>
        <end position="316"/>
    </location>
</feature>